<dbReference type="InterPro" id="IPR011701">
    <property type="entry name" value="MFS"/>
</dbReference>
<dbReference type="PANTHER" id="PTHR42718:SF47">
    <property type="entry name" value="METHYL VIOLOGEN RESISTANCE PROTEIN SMVA"/>
    <property type="match status" value="1"/>
</dbReference>
<keyword evidence="4 8" id="KW-0812">Transmembrane</keyword>
<dbReference type="CDD" id="cd17321">
    <property type="entry name" value="MFS_MMR_MDR_like"/>
    <property type="match status" value="1"/>
</dbReference>
<dbReference type="InParanoid" id="C7Q0E6"/>
<keyword evidence="6 8" id="KW-0472">Membrane</keyword>
<sequence precursor="true">MRVNRAWLGLVLLMLPTLLVAMDMTALILALPHLSADLGASAVQQLWISDAYGLMVAGMVITMGTLGDRIGRRRLLLIGASAFAVLSVVAAFSVNPLMLIVVRALLGIAGATLAPSTLALITNMFPDGRARGRAIAIWATCQFTGGAIGPVLAGFLLQHFWWGSVFLAAVPAMALLAVAGPFVLPEFRGSRAGRLDPASVGLSLAAVLLMVYGIKQLTVAHAVIVPLMALAVGAALGVVFVRRQLRLTTPLLDLRMFRSRPFTAVLIALVFAGLAMAGTGLLVTQYLQGVLGHEPMTAAILFAPMGLGVALGTMTAPALTRRLQQPTAIAAGLALSALGALLLTVVDGPGSLPLLMIGIAVLAFGTGPLFALGTGLVIGSVPPERAGSAASMSETGNYFGGSLGLGLVGAAAAVVYRAHAHGTSDSLAGALAASSHLPTAQASATLHTAREAFTAGLHATGLIAAVIFAALSVLVLAMQPATRERQEQEQEQEQAQERARAAAPEPVAASASAS</sequence>
<dbReference type="PROSITE" id="PS50850">
    <property type="entry name" value="MFS"/>
    <property type="match status" value="1"/>
</dbReference>
<dbReference type="STRING" id="479433.Caci_8664"/>
<evidence type="ECO:0000256" key="3">
    <source>
        <dbReference type="ARBA" id="ARBA00022475"/>
    </source>
</evidence>
<keyword evidence="2" id="KW-0813">Transport</keyword>
<feature type="transmembrane region" description="Helical" evidence="8">
    <location>
        <begin position="134"/>
        <end position="155"/>
    </location>
</feature>
<evidence type="ECO:0000256" key="7">
    <source>
        <dbReference type="SAM" id="MobiDB-lite"/>
    </source>
</evidence>
<evidence type="ECO:0000256" key="8">
    <source>
        <dbReference type="SAM" id="Phobius"/>
    </source>
</evidence>
<dbReference type="eggNOG" id="COG0477">
    <property type="taxonomic scope" value="Bacteria"/>
</dbReference>
<keyword evidence="11" id="KW-1185">Reference proteome</keyword>
<feature type="transmembrane region" description="Helical" evidence="8">
    <location>
        <begin position="296"/>
        <end position="316"/>
    </location>
</feature>
<keyword evidence="3" id="KW-1003">Cell membrane</keyword>
<feature type="transmembrane region" description="Helical" evidence="8">
    <location>
        <begin position="100"/>
        <end position="122"/>
    </location>
</feature>
<dbReference type="SUPFAM" id="SSF103473">
    <property type="entry name" value="MFS general substrate transporter"/>
    <property type="match status" value="1"/>
</dbReference>
<dbReference type="GO" id="GO:0022857">
    <property type="term" value="F:transmembrane transporter activity"/>
    <property type="evidence" value="ECO:0007669"/>
    <property type="project" value="InterPro"/>
</dbReference>
<feature type="transmembrane region" description="Helical" evidence="8">
    <location>
        <begin position="75"/>
        <end position="94"/>
    </location>
</feature>
<dbReference type="InterPro" id="IPR036259">
    <property type="entry name" value="MFS_trans_sf"/>
</dbReference>
<accession>C7Q0E6</accession>
<dbReference type="PANTHER" id="PTHR42718">
    <property type="entry name" value="MAJOR FACILITATOR SUPERFAMILY MULTIDRUG TRANSPORTER MFSC"/>
    <property type="match status" value="1"/>
</dbReference>
<dbReference type="HOGENOM" id="CLU_000960_28_2_11"/>
<dbReference type="AlphaFoldDB" id="C7Q0E6"/>
<feature type="transmembrane region" description="Helical" evidence="8">
    <location>
        <begin position="398"/>
        <end position="418"/>
    </location>
</feature>
<evidence type="ECO:0000313" key="10">
    <source>
        <dbReference type="EMBL" id="ACU77479.1"/>
    </source>
</evidence>
<evidence type="ECO:0000256" key="4">
    <source>
        <dbReference type="ARBA" id="ARBA00022692"/>
    </source>
</evidence>
<feature type="transmembrane region" description="Helical" evidence="8">
    <location>
        <begin position="46"/>
        <end position="63"/>
    </location>
</feature>
<organism evidence="10 11">
    <name type="scientific">Catenulispora acidiphila (strain DSM 44928 / JCM 14897 / NBRC 102108 / NRRL B-24433 / ID139908)</name>
    <dbReference type="NCBI Taxonomy" id="479433"/>
    <lineage>
        <taxon>Bacteria</taxon>
        <taxon>Bacillati</taxon>
        <taxon>Actinomycetota</taxon>
        <taxon>Actinomycetes</taxon>
        <taxon>Catenulisporales</taxon>
        <taxon>Catenulisporaceae</taxon>
        <taxon>Catenulispora</taxon>
    </lineage>
</organism>
<feature type="transmembrane region" description="Helical" evidence="8">
    <location>
        <begin position="328"/>
        <end position="346"/>
    </location>
</feature>
<name>C7Q0E6_CATAD</name>
<dbReference type="Gene3D" id="1.20.1250.20">
    <property type="entry name" value="MFS general substrate transporter like domains"/>
    <property type="match status" value="1"/>
</dbReference>
<dbReference type="RefSeq" id="WP_015797203.1">
    <property type="nucleotide sequence ID" value="NC_013131.1"/>
</dbReference>
<feature type="transmembrane region" description="Helical" evidence="8">
    <location>
        <begin position="455"/>
        <end position="477"/>
    </location>
</feature>
<dbReference type="Gene3D" id="1.20.1720.10">
    <property type="entry name" value="Multidrug resistance protein D"/>
    <property type="match status" value="1"/>
</dbReference>
<evidence type="ECO:0000256" key="6">
    <source>
        <dbReference type="ARBA" id="ARBA00023136"/>
    </source>
</evidence>
<dbReference type="Pfam" id="PF07690">
    <property type="entry name" value="MFS_1"/>
    <property type="match status" value="1"/>
</dbReference>
<feature type="compositionally biased region" description="Low complexity" evidence="7">
    <location>
        <begin position="501"/>
        <end position="514"/>
    </location>
</feature>
<feature type="domain" description="Major facilitator superfamily (MFS) profile" evidence="9">
    <location>
        <begin position="9"/>
        <end position="483"/>
    </location>
</feature>
<evidence type="ECO:0000259" key="9">
    <source>
        <dbReference type="PROSITE" id="PS50850"/>
    </source>
</evidence>
<evidence type="ECO:0000256" key="2">
    <source>
        <dbReference type="ARBA" id="ARBA00022448"/>
    </source>
</evidence>
<dbReference type="KEGG" id="cai:Caci_8664"/>
<feature type="transmembrane region" description="Helical" evidence="8">
    <location>
        <begin position="262"/>
        <end position="284"/>
    </location>
</feature>
<comment type="subcellular location">
    <subcellularLocation>
        <location evidence="1">Cell membrane</location>
        <topology evidence="1">Multi-pass membrane protein</topology>
    </subcellularLocation>
</comment>
<proteinExistence type="predicted"/>
<gene>
    <name evidence="10" type="ordered locus">Caci_8664</name>
</gene>
<dbReference type="InterPro" id="IPR020846">
    <property type="entry name" value="MFS_dom"/>
</dbReference>
<feature type="transmembrane region" description="Helical" evidence="8">
    <location>
        <begin position="352"/>
        <end position="378"/>
    </location>
</feature>
<dbReference type="OrthoDB" id="3218509at2"/>
<protein>
    <submittedName>
        <fullName evidence="10">Major facilitator superfamily MFS_1</fullName>
    </submittedName>
</protein>
<evidence type="ECO:0000256" key="1">
    <source>
        <dbReference type="ARBA" id="ARBA00004651"/>
    </source>
</evidence>
<dbReference type="GO" id="GO:0005886">
    <property type="term" value="C:plasma membrane"/>
    <property type="evidence" value="ECO:0007669"/>
    <property type="project" value="UniProtKB-SubCell"/>
</dbReference>
<dbReference type="EMBL" id="CP001700">
    <property type="protein sequence ID" value="ACU77479.1"/>
    <property type="molecule type" value="Genomic_DNA"/>
</dbReference>
<dbReference type="Proteomes" id="UP000000851">
    <property type="component" value="Chromosome"/>
</dbReference>
<feature type="region of interest" description="Disordered" evidence="7">
    <location>
        <begin position="481"/>
        <end position="514"/>
    </location>
</feature>
<keyword evidence="5 8" id="KW-1133">Transmembrane helix</keyword>
<evidence type="ECO:0000256" key="5">
    <source>
        <dbReference type="ARBA" id="ARBA00022989"/>
    </source>
</evidence>
<feature type="transmembrane region" description="Helical" evidence="8">
    <location>
        <begin position="161"/>
        <end position="183"/>
    </location>
</feature>
<feature type="transmembrane region" description="Helical" evidence="8">
    <location>
        <begin position="195"/>
        <end position="214"/>
    </location>
</feature>
<evidence type="ECO:0000313" key="11">
    <source>
        <dbReference type="Proteomes" id="UP000000851"/>
    </source>
</evidence>
<reference evidence="10 11" key="1">
    <citation type="journal article" date="2009" name="Stand. Genomic Sci.">
        <title>Complete genome sequence of Catenulispora acidiphila type strain (ID 139908).</title>
        <authorList>
            <person name="Copeland A."/>
            <person name="Lapidus A."/>
            <person name="Glavina Del Rio T."/>
            <person name="Nolan M."/>
            <person name="Lucas S."/>
            <person name="Chen F."/>
            <person name="Tice H."/>
            <person name="Cheng J.F."/>
            <person name="Bruce D."/>
            <person name="Goodwin L."/>
            <person name="Pitluck S."/>
            <person name="Mikhailova N."/>
            <person name="Pati A."/>
            <person name="Ivanova N."/>
            <person name="Mavromatis K."/>
            <person name="Chen A."/>
            <person name="Palaniappan K."/>
            <person name="Chain P."/>
            <person name="Land M."/>
            <person name="Hauser L."/>
            <person name="Chang Y.J."/>
            <person name="Jeffries C.D."/>
            <person name="Chertkov O."/>
            <person name="Brettin T."/>
            <person name="Detter J.C."/>
            <person name="Han C."/>
            <person name="Ali Z."/>
            <person name="Tindall B.J."/>
            <person name="Goker M."/>
            <person name="Bristow J."/>
            <person name="Eisen J.A."/>
            <person name="Markowitz V."/>
            <person name="Hugenholtz P."/>
            <person name="Kyrpides N.C."/>
            <person name="Klenk H.P."/>
        </authorList>
    </citation>
    <scope>NUCLEOTIDE SEQUENCE [LARGE SCALE GENOMIC DNA]</scope>
    <source>
        <strain evidence="11">DSM 44928 / JCM 14897 / NBRC 102108 / NRRL B-24433 / ID139908</strain>
    </source>
</reference>
<feature type="transmembrane region" description="Helical" evidence="8">
    <location>
        <begin position="220"/>
        <end position="241"/>
    </location>
</feature>